<dbReference type="AlphaFoldDB" id="A0A974CPT3"/>
<dbReference type="EMBL" id="CM004476">
    <property type="protein sequence ID" value="OCT76500.1"/>
    <property type="molecule type" value="Genomic_DNA"/>
</dbReference>
<proteinExistence type="predicted"/>
<accession>A0A974CPT3</accession>
<organism evidence="1 2">
    <name type="scientific">Xenopus laevis</name>
    <name type="common">African clawed frog</name>
    <dbReference type="NCBI Taxonomy" id="8355"/>
    <lineage>
        <taxon>Eukaryota</taxon>
        <taxon>Metazoa</taxon>
        <taxon>Chordata</taxon>
        <taxon>Craniata</taxon>
        <taxon>Vertebrata</taxon>
        <taxon>Euteleostomi</taxon>
        <taxon>Amphibia</taxon>
        <taxon>Batrachia</taxon>
        <taxon>Anura</taxon>
        <taxon>Pipoidea</taxon>
        <taxon>Pipidae</taxon>
        <taxon>Xenopodinae</taxon>
        <taxon>Xenopus</taxon>
        <taxon>Xenopus</taxon>
    </lineage>
</organism>
<name>A0A974CPT3_XENLA</name>
<reference evidence="2" key="1">
    <citation type="journal article" date="2016" name="Nature">
        <title>Genome evolution in the allotetraploid frog Xenopus laevis.</title>
        <authorList>
            <person name="Session A.M."/>
            <person name="Uno Y."/>
            <person name="Kwon T."/>
            <person name="Chapman J.A."/>
            <person name="Toyoda A."/>
            <person name="Takahashi S."/>
            <person name="Fukui A."/>
            <person name="Hikosaka A."/>
            <person name="Suzuki A."/>
            <person name="Kondo M."/>
            <person name="van Heeringen S.J."/>
            <person name="Quigley I."/>
            <person name="Heinz S."/>
            <person name="Ogino H."/>
            <person name="Ochi H."/>
            <person name="Hellsten U."/>
            <person name="Lyons J.B."/>
            <person name="Simakov O."/>
            <person name="Putnam N."/>
            <person name="Stites J."/>
            <person name="Kuroki Y."/>
            <person name="Tanaka T."/>
            <person name="Michiue T."/>
            <person name="Watanabe M."/>
            <person name="Bogdanovic O."/>
            <person name="Lister R."/>
            <person name="Georgiou G."/>
            <person name="Paranjpe S.S."/>
            <person name="van Kruijsbergen I."/>
            <person name="Shu S."/>
            <person name="Carlson J."/>
            <person name="Kinoshita T."/>
            <person name="Ohta Y."/>
            <person name="Mawaribuchi S."/>
            <person name="Jenkins J."/>
            <person name="Grimwood J."/>
            <person name="Schmutz J."/>
            <person name="Mitros T."/>
            <person name="Mozaffari S.V."/>
            <person name="Suzuki Y."/>
            <person name="Haramoto Y."/>
            <person name="Yamamoto T.S."/>
            <person name="Takagi C."/>
            <person name="Heald R."/>
            <person name="Miller K."/>
            <person name="Haudenschild C."/>
            <person name="Kitzman J."/>
            <person name="Nakayama T."/>
            <person name="Izutsu Y."/>
            <person name="Robert J."/>
            <person name="Fortriede J."/>
            <person name="Burns K."/>
            <person name="Lotay V."/>
            <person name="Karimi K."/>
            <person name="Yasuoka Y."/>
            <person name="Dichmann D.S."/>
            <person name="Flajnik M.F."/>
            <person name="Houston D.W."/>
            <person name="Shendure J."/>
            <person name="DuPasquier L."/>
            <person name="Vize P.D."/>
            <person name="Zorn A.M."/>
            <person name="Ito M."/>
            <person name="Marcotte E.M."/>
            <person name="Wallingford J.B."/>
            <person name="Ito Y."/>
            <person name="Asashima M."/>
            <person name="Ueno N."/>
            <person name="Matsuda Y."/>
            <person name="Veenstra G.J."/>
            <person name="Fujiyama A."/>
            <person name="Harland R.M."/>
            <person name="Taira M."/>
            <person name="Rokhsar D.S."/>
        </authorList>
    </citation>
    <scope>NUCLEOTIDE SEQUENCE [LARGE SCALE GENOMIC DNA]</scope>
    <source>
        <strain evidence="2">J</strain>
    </source>
</reference>
<evidence type="ECO:0000313" key="1">
    <source>
        <dbReference type="EMBL" id="OCT76500.1"/>
    </source>
</evidence>
<evidence type="ECO:0000313" key="2">
    <source>
        <dbReference type="Proteomes" id="UP000694892"/>
    </source>
</evidence>
<sequence length="80" mass="9060">MWATSPASLHIRVFSYNPPPILLQCSTLSHNAQSSTCIESFFSTPVGLRPTWQLDHINHYSVRAMLLSTIINNPIRIRLP</sequence>
<protein>
    <submittedName>
        <fullName evidence="1">Uncharacterized protein</fullName>
    </submittedName>
</protein>
<dbReference type="Proteomes" id="UP000694892">
    <property type="component" value="Chromosome 6L"/>
</dbReference>
<gene>
    <name evidence="1" type="ORF">XELAEV_18031703mg</name>
</gene>